<dbReference type="Gene3D" id="3.90.25.10">
    <property type="entry name" value="UDP-galactose 4-epimerase, domain 1"/>
    <property type="match status" value="1"/>
</dbReference>
<evidence type="ECO:0000313" key="3">
    <source>
        <dbReference type="Proteomes" id="UP000190037"/>
    </source>
</evidence>
<dbReference type="STRING" id="159449.B4N89_39065"/>
<dbReference type="InterPro" id="IPR036291">
    <property type="entry name" value="NAD(P)-bd_dom_sf"/>
</dbReference>
<sequence length="288" mass="30889">MIVVMGATGTTGSAVLHRLVALGVPSRALSRDPDALRNRLHGPARALVEVRGADATDPDSLRKAFDGASQLFLAMANSPAQVAHETCAISVAAAAGFRHVVKLSAPEAASDSPVAVSRGHHIIERALRDTGLPHTVLRPYAFMQKLLTLAPSIAAEGVFPGSMGNAPCNYVDCRDIGDVAAEILTRPDLGGHTYTLTGDRTYTNPELADLLSRTLGRPIRYIDLPTEAMHTTLTTAAGLPVWLADHIVEIQQLAITHPESPTRTVETLLNRRPRTLESFLTENAHHFQ</sequence>
<dbReference type="EMBL" id="MWQN01000003">
    <property type="protein sequence ID" value="OPC78196.1"/>
    <property type="molecule type" value="Genomic_DNA"/>
</dbReference>
<dbReference type="SUPFAM" id="SSF51735">
    <property type="entry name" value="NAD(P)-binding Rossmann-fold domains"/>
    <property type="match status" value="1"/>
</dbReference>
<feature type="domain" description="NmrA-like" evidence="1">
    <location>
        <begin position="2"/>
        <end position="279"/>
    </location>
</feature>
<dbReference type="AlphaFoldDB" id="A0A1T3NMZ7"/>
<dbReference type="InterPro" id="IPR008030">
    <property type="entry name" value="NmrA-like"/>
</dbReference>
<comment type="caution">
    <text evidence="2">The sequence shown here is derived from an EMBL/GenBank/DDBJ whole genome shotgun (WGS) entry which is preliminary data.</text>
</comment>
<accession>A0A1T3NMZ7</accession>
<keyword evidence="3" id="KW-1185">Reference proteome</keyword>
<dbReference type="Gene3D" id="3.40.50.720">
    <property type="entry name" value="NAD(P)-binding Rossmann-like Domain"/>
    <property type="match status" value="1"/>
</dbReference>
<dbReference type="OrthoDB" id="3510772at2"/>
<organism evidence="2 3">
    <name type="scientific">Embleya scabrispora</name>
    <dbReference type="NCBI Taxonomy" id="159449"/>
    <lineage>
        <taxon>Bacteria</taxon>
        <taxon>Bacillati</taxon>
        <taxon>Actinomycetota</taxon>
        <taxon>Actinomycetes</taxon>
        <taxon>Kitasatosporales</taxon>
        <taxon>Streptomycetaceae</taxon>
        <taxon>Embleya</taxon>
    </lineage>
</organism>
<gene>
    <name evidence="2" type="ORF">B4N89_39065</name>
</gene>
<dbReference type="InterPro" id="IPR051604">
    <property type="entry name" value="Ergot_Alk_Oxidoreductase"/>
</dbReference>
<dbReference type="PANTHER" id="PTHR43162:SF1">
    <property type="entry name" value="PRESTALK A DIFFERENTIATION PROTEIN A"/>
    <property type="match status" value="1"/>
</dbReference>
<proteinExistence type="predicted"/>
<dbReference type="RefSeq" id="WP_078981292.1">
    <property type="nucleotide sequence ID" value="NZ_MWQN01000003.1"/>
</dbReference>
<dbReference type="Proteomes" id="UP000190037">
    <property type="component" value="Unassembled WGS sequence"/>
</dbReference>
<dbReference type="PANTHER" id="PTHR43162">
    <property type="match status" value="1"/>
</dbReference>
<evidence type="ECO:0000313" key="2">
    <source>
        <dbReference type="EMBL" id="OPC78196.1"/>
    </source>
</evidence>
<dbReference type="Pfam" id="PF05368">
    <property type="entry name" value="NmrA"/>
    <property type="match status" value="1"/>
</dbReference>
<reference evidence="2 3" key="1">
    <citation type="submission" date="2017-03" db="EMBL/GenBank/DDBJ databases">
        <title>Draft genome sequence of Streptomyces scabrisporus NF3, endophyte isolated from Amphipterygium adstringens.</title>
        <authorList>
            <person name="Vazquez M."/>
            <person name="Ceapa C.D."/>
            <person name="Rodriguez Luna D."/>
            <person name="Sanchez Esquivel S."/>
        </authorList>
    </citation>
    <scope>NUCLEOTIDE SEQUENCE [LARGE SCALE GENOMIC DNA]</scope>
    <source>
        <strain evidence="2 3">NF3</strain>
    </source>
</reference>
<name>A0A1T3NMZ7_9ACTN</name>
<protein>
    <submittedName>
        <fullName evidence="2">NAD(P)-dependent oxidoreductase</fullName>
    </submittedName>
</protein>
<evidence type="ECO:0000259" key="1">
    <source>
        <dbReference type="Pfam" id="PF05368"/>
    </source>
</evidence>